<comment type="similarity">
    <text evidence="1 10">Belongs to the GatB/GatE family. GatB subfamily.</text>
</comment>
<dbReference type="SUPFAM" id="SSF55931">
    <property type="entry name" value="Glutamine synthetase/guanido kinase"/>
    <property type="match status" value="1"/>
</dbReference>
<dbReference type="EC" id="6.3.5.-" evidence="10"/>
<evidence type="ECO:0000313" key="12">
    <source>
        <dbReference type="EMBL" id="PIR91197.1"/>
    </source>
</evidence>
<dbReference type="EMBL" id="PFAV01000049">
    <property type="protein sequence ID" value="PIR91197.1"/>
    <property type="molecule type" value="Genomic_DNA"/>
</dbReference>
<dbReference type="GO" id="GO:0005524">
    <property type="term" value="F:ATP binding"/>
    <property type="evidence" value="ECO:0007669"/>
    <property type="project" value="UniProtKB-KW"/>
</dbReference>
<evidence type="ECO:0000259" key="11">
    <source>
        <dbReference type="SMART" id="SM00845"/>
    </source>
</evidence>
<comment type="catalytic activity">
    <reaction evidence="9 10">
        <text>L-glutamyl-tRNA(Gln) + L-glutamine + ATP + H2O = L-glutaminyl-tRNA(Gln) + L-glutamate + ADP + phosphate + H(+)</text>
        <dbReference type="Rhea" id="RHEA:17521"/>
        <dbReference type="Rhea" id="RHEA-COMP:9681"/>
        <dbReference type="Rhea" id="RHEA-COMP:9684"/>
        <dbReference type="ChEBI" id="CHEBI:15377"/>
        <dbReference type="ChEBI" id="CHEBI:15378"/>
        <dbReference type="ChEBI" id="CHEBI:29985"/>
        <dbReference type="ChEBI" id="CHEBI:30616"/>
        <dbReference type="ChEBI" id="CHEBI:43474"/>
        <dbReference type="ChEBI" id="CHEBI:58359"/>
        <dbReference type="ChEBI" id="CHEBI:78520"/>
        <dbReference type="ChEBI" id="CHEBI:78521"/>
        <dbReference type="ChEBI" id="CHEBI:456216"/>
    </reaction>
</comment>
<dbReference type="InterPro" id="IPR023168">
    <property type="entry name" value="GatB_Yqey_C_2"/>
</dbReference>
<keyword evidence="12" id="KW-0808">Transferase</keyword>
<dbReference type="GO" id="GO:0006412">
    <property type="term" value="P:translation"/>
    <property type="evidence" value="ECO:0007669"/>
    <property type="project" value="UniProtKB-UniRule"/>
</dbReference>
<evidence type="ECO:0000313" key="13">
    <source>
        <dbReference type="Proteomes" id="UP000228906"/>
    </source>
</evidence>
<dbReference type="NCBIfam" id="TIGR00133">
    <property type="entry name" value="gatB"/>
    <property type="match status" value="1"/>
</dbReference>
<accession>A0A2H0UWK6</accession>
<dbReference type="NCBIfam" id="NF004012">
    <property type="entry name" value="PRK05477.1-2"/>
    <property type="match status" value="1"/>
</dbReference>
<dbReference type="SMART" id="SM00845">
    <property type="entry name" value="GatB_Yqey"/>
    <property type="match status" value="1"/>
</dbReference>
<dbReference type="PANTHER" id="PTHR11659:SF0">
    <property type="entry name" value="GLUTAMYL-TRNA(GLN) AMIDOTRANSFERASE SUBUNIT B, MITOCHONDRIAL"/>
    <property type="match status" value="1"/>
</dbReference>
<evidence type="ECO:0000256" key="4">
    <source>
        <dbReference type="ARBA" id="ARBA00022741"/>
    </source>
</evidence>
<dbReference type="InterPro" id="IPR042114">
    <property type="entry name" value="GatB_C_1"/>
</dbReference>
<feature type="domain" description="Asn/Gln amidotransferase" evidence="11">
    <location>
        <begin position="341"/>
        <end position="509"/>
    </location>
</feature>
<dbReference type="Pfam" id="PF02934">
    <property type="entry name" value="GatB_N"/>
    <property type="match status" value="1"/>
</dbReference>
<dbReference type="NCBIfam" id="NF004014">
    <property type="entry name" value="PRK05477.1-4"/>
    <property type="match status" value="1"/>
</dbReference>
<dbReference type="HAMAP" id="MF_00121">
    <property type="entry name" value="GatB"/>
    <property type="match status" value="1"/>
</dbReference>
<evidence type="ECO:0000256" key="6">
    <source>
        <dbReference type="ARBA" id="ARBA00022917"/>
    </source>
</evidence>
<keyword evidence="4 10" id="KW-0547">Nucleotide-binding</keyword>
<comment type="caution">
    <text evidence="12">The sequence shown here is derived from an EMBL/GenBank/DDBJ whole genome shotgun (WGS) entry which is preliminary data.</text>
</comment>
<dbReference type="InterPro" id="IPR017958">
    <property type="entry name" value="Gln-tRNA_amidoTrfase_suB_CS"/>
</dbReference>
<reference evidence="13" key="1">
    <citation type="submission" date="2017-09" db="EMBL/GenBank/DDBJ databases">
        <title>Depth-based differentiation of microbial function through sediment-hosted aquifers and enrichment of novel symbionts in the deep terrestrial subsurface.</title>
        <authorList>
            <person name="Probst A.J."/>
            <person name="Ladd B."/>
            <person name="Jarett J.K."/>
            <person name="Geller-Mcgrath D.E."/>
            <person name="Sieber C.M.K."/>
            <person name="Emerson J.B."/>
            <person name="Anantharaman K."/>
            <person name="Thomas B.C."/>
            <person name="Malmstrom R."/>
            <person name="Stieglmeier M."/>
            <person name="Klingl A."/>
            <person name="Woyke T."/>
            <person name="Ryan C.M."/>
            <person name="Banfield J.F."/>
        </authorList>
    </citation>
    <scope>NUCLEOTIDE SEQUENCE [LARGE SCALE GENOMIC DNA]</scope>
</reference>
<evidence type="ECO:0000256" key="2">
    <source>
        <dbReference type="ARBA" id="ARBA00011123"/>
    </source>
</evidence>
<protein>
    <recommendedName>
        <fullName evidence="10">Aspartyl/glutamyl-tRNA(Asn/Gln) amidotransferase subunit B</fullName>
        <shortName evidence="10">Asp/Glu-ADT subunit B</shortName>
        <ecNumber evidence="10">6.3.5.-</ecNumber>
    </recommendedName>
</protein>
<dbReference type="Pfam" id="PF02637">
    <property type="entry name" value="GatB_Yqey"/>
    <property type="match status" value="1"/>
</dbReference>
<dbReference type="GO" id="GO:0016740">
    <property type="term" value="F:transferase activity"/>
    <property type="evidence" value="ECO:0007669"/>
    <property type="project" value="UniProtKB-KW"/>
</dbReference>
<comment type="catalytic activity">
    <reaction evidence="8 10">
        <text>L-aspartyl-tRNA(Asn) + L-glutamine + ATP + H2O = L-asparaginyl-tRNA(Asn) + L-glutamate + ADP + phosphate + 2 H(+)</text>
        <dbReference type="Rhea" id="RHEA:14513"/>
        <dbReference type="Rhea" id="RHEA-COMP:9674"/>
        <dbReference type="Rhea" id="RHEA-COMP:9677"/>
        <dbReference type="ChEBI" id="CHEBI:15377"/>
        <dbReference type="ChEBI" id="CHEBI:15378"/>
        <dbReference type="ChEBI" id="CHEBI:29985"/>
        <dbReference type="ChEBI" id="CHEBI:30616"/>
        <dbReference type="ChEBI" id="CHEBI:43474"/>
        <dbReference type="ChEBI" id="CHEBI:58359"/>
        <dbReference type="ChEBI" id="CHEBI:78515"/>
        <dbReference type="ChEBI" id="CHEBI:78516"/>
        <dbReference type="ChEBI" id="CHEBI:456216"/>
    </reaction>
</comment>
<comment type="function">
    <text evidence="7 10">Allows the formation of correctly charged Asn-tRNA(Asn) or Gln-tRNA(Gln) through the transamidation of misacylated Asp-tRNA(Asn) or Glu-tRNA(Gln) in organisms which lack either or both of asparaginyl-tRNA or glutaminyl-tRNA synthetases. The reaction takes place in the presence of glutamine and ATP through an activated phospho-Asp-tRNA(Asn) or phospho-Glu-tRNA(Gln).</text>
</comment>
<dbReference type="InterPro" id="IPR006075">
    <property type="entry name" value="Asn/Gln-tRNA_Trfase_suB/E_cat"/>
</dbReference>
<dbReference type="GO" id="GO:0050566">
    <property type="term" value="F:asparaginyl-tRNA synthase (glutamine-hydrolyzing) activity"/>
    <property type="evidence" value="ECO:0007669"/>
    <property type="project" value="RHEA"/>
</dbReference>
<gene>
    <name evidence="10" type="primary">gatB</name>
    <name evidence="12" type="ORF">COU03_02755</name>
</gene>
<keyword evidence="5 10" id="KW-0067">ATP-binding</keyword>
<dbReference type="PROSITE" id="PS01234">
    <property type="entry name" value="GATB"/>
    <property type="match status" value="1"/>
</dbReference>
<dbReference type="PANTHER" id="PTHR11659">
    <property type="entry name" value="GLUTAMYL-TRNA GLN AMIDOTRANSFERASE SUBUNIT B MITOCHONDRIAL AND PROKARYOTIC PET112-RELATED"/>
    <property type="match status" value="1"/>
</dbReference>
<dbReference type="InterPro" id="IPR003789">
    <property type="entry name" value="Asn/Gln_tRNA_amidoTrase-B-like"/>
</dbReference>
<comment type="subunit">
    <text evidence="2 10">Heterotrimer of A, B and C subunits.</text>
</comment>
<dbReference type="InterPro" id="IPR018027">
    <property type="entry name" value="Asn/Gln_amidotransferase"/>
</dbReference>
<name>A0A2H0UWK6_9BACT</name>
<evidence type="ECO:0000256" key="9">
    <source>
        <dbReference type="ARBA" id="ARBA00047913"/>
    </source>
</evidence>
<evidence type="ECO:0000256" key="8">
    <source>
        <dbReference type="ARBA" id="ARBA00047380"/>
    </source>
</evidence>
<dbReference type="Gene3D" id="1.10.10.410">
    <property type="match status" value="1"/>
</dbReference>
<dbReference type="InterPro" id="IPR017959">
    <property type="entry name" value="Asn/Gln-tRNA_amidoTrfase_suB/E"/>
</dbReference>
<dbReference type="Gene3D" id="1.10.150.380">
    <property type="entry name" value="GatB domain, N-terminal subdomain"/>
    <property type="match status" value="1"/>
</dbReference>
<dbReference type="Proteomes" id="UP000228906">
    <property type="component" value="Unassembled WGS sequence"/>
</dbReference>
<dbReference type="SUPFAM" id="SSF89095">
    <property type="entry name" value="GatB/YqeY motif"/>
    <property type="match status" value="1"/>
</dbReference>
<evidence type="ECO:0000256" key="1">
    <source>
        <dbReference type="ARBA" id="ARBA00005306"/>
    </source>
</evidence>
<proteinExistence type="inferred from homology"/>
<sequence length="514" mass="58188">MLKPTIGLEIHIELNTESKMFCACPNESWQTEPNKNICPTCSGQPGSLPTINQEAIKKNIKTALALNCEVADNSFFERKNYFYPDLPKGYQISQYQEPLSKNGYLDIHIPASGQDKNFQFSISKFQTKRIRIERIHLEEDTGRLQHPEGADYSLVDFNRAGVPLMELVTEPDLATAEEVKEFVKELKLILQYLNVSGANMEKGEMRCEVNISLAEKNAEKFGAKVEIKNLNSIAVAGAAVEYEIKRQTEILARGNKVVQETRGWHDKKAITFSQRDKESAHDYRYFPEPDLPPLKITPELLNEIKAALPELPSQKRARFVKEYRLNSQDIELFVHQKGLGNYFEKVVSELISWVAEKYETTLPPEEFQKLIKLASNYIATDLQALLKEKGIEDFDEEKFKITAENFAEFLSMIYLGEISSKIAKMLLPEMLSKGGDPSQIIIDKGWQMVSSKVEIEKVAQEVIANNPKAVEDYGKGKVASLQFLVGKVMAKTKGKAKPEVVSEILRRNLVTSTI</sequence>
<evidence type="ECO:0000256" key="5">
    <source>
        <dbReference type="ARBA" id="ARBA00022840"/>
    </source>
</evidence>
<dbReference type="InterPro" id="IPR004413">
    <property type="entry name" value="GatB"/>
</dbReference>
<dbReference type="FunFam" id="1.10.10.410:FF:000001">
    <property type="entry name" value="Aspartyl/glutamyl-tRNA(Asn/Gln) amidotransferase subunit B"/>
    <property type="match status" value="1"/>
</dbReference>
<evidence type="ECO:0000256" key="3">
    <source>
        <dbReference type="ARBA" id="ARBA00022598"/>
    </source>
</evidence>
<evidence type="ECO:0000256" key="10">
    <source>
        <dbReference type="HAMAP-Rule" id="MF_00121"/>
    </source>
</evidence>
<dbReference type="AlphaFoldDB" id="A0A2H0UWK6"/>
<evidence type="ECO:0000256" key="7">
    <source>
        <dbReference type="ARBA" id="ARBA00024799"/>
    </source>
</evidence>
<dbReference type="InterPro" id="IPR014746">
    <property type="entry name" value="Gln_synth/guanido_kin_cat_dom"/>
</dbReference>
<dbReference type="GO" id="GO:0070681">
    <property type="term" value="P:glutaminyl-tRNAGln biosynthesis via transamidation"/>
    <property type="evidence" value="ECO:0007669"/>
    <property type="project" value="TreeGrafter"/>
</dbReference>
<keyword evidence="3 10" id="KW-0436">Ligase</keyword>
<dbReference type="GO" id="GO:0050567">
    <property type="term" value="F:glutaminyl-tRNA synthase (glutamine-hydrolyzing) activity"/>
    <property type="evidence" value="ECO:0007669"/>
    <property type="project" value="UniProtKB-UniRule"/>
</dbReference>
<organism evidence="12 13">
    <name type="scientific">bacterium (Candidatus Gribaldobacteria) CG10_big_fil_rev_8_21_14_0_10_41_12</name>
    <dbReference type="NCBI Taxonomy" id="2014277"/>
    <lineage>
        <taxon>Bacteria</taxon>
        <taxon>Candidatus Gribaldobacteria</taxon>
    </lineage>
</organism>
<keyword evidence="6 10" id="KW-0648">Protein biosynthesis</keyword>